<sequence length="135" mass="14703">MGEWIGTLRGLDVQRAQAFRTLDVATLDKVYVPGSAPWQSDRALLASYRKQRIRIHDLQIQIDKATITKETPTTVILRTTDHLAAGRAVDATGASTPLPPGTPTTRLITLTTSPPPGTPGKRRPLTWRIATITPA</sequence>
<reference evidence="1 2" key="1">
    <citation type="submission" date="2019-03" db="EMBL/GenBank/DDBJ databases">
        <title>Draft genome sequences of novel Actinobacteria.</title>
        <authorList>
            <person name="Sahin N."/>
            <person name="Ay H."/>
            <person name="Saygin H."/>
        </authorList>
    </citation>
    <scope>NUCLEOTIDE SEQUENCE [LARGE SCALE GENOMIC DNA]</scope>
    <source>
        <strain evidence="1 2">JCM 13523</strain>
    </source>
</reference>
<protein>
    <recommendedName>
        <fullName evidence="3">Nuclear transport factor 2 family protein</fullName>
    </recommendedName>
</protein>
<dbReference type="EMBL" id="SMKX01000304">
    <property type="protein sequence ID" value="TDD41870.1"/>
    <property type="molecule type" value="Genomic_DNA"/>
</dbReference>
<proteinExistence type="predicted"/>
<dbReference type="AlphaFoldDB" id="A0A4R4YCP6"/>
<dbReference type="Proteomes" id="UP000295124">
    <property type="component" value="Unassembled WGS sequence"/>
</dbReference>
<gene>
    <name evidence="1" type="ORF">E1263_42380</name>
</gene>
<dbReference type="OrthoDB" id="3778994at2"/>
<comment type="caution">
    <text evidence="1">The sequence shown here is derived from an EMBL/GenBank/DDBJ whole genome shotgun (WGS) entry which is preliminary data.</text>
</comment>
<accession>A0A4R4YCP6</accession>
<evidence type="ECO:0000313" key="2">
    <source>
        <dbReference type="Proteomes" id="UP000295124"/>
    </source>
</evidence>
<evidence type="ECO:0008006" key="3">
    <source>
        <dbReference type="Google" id="ProtNLM"/>
    </source>
</evidence>
<name>A0A4R4YCP6_9ACTN</name>
<evidence type="ECO:0000313" key="1">
    <source>
        <dbReference type="EMBL" id="TDD41870.1"/>
    </source>
</evidence>
<keyword evidence="2" id="KW-1185">Reference proteome</keyword>
<organism evidence="1 2">
    <name type="scientific">Kribbella antibiotica</name>
    <dbReference type="NCBI Taxonomy" id="190195"/>
    <lineage>
        <taxon>Bacteria</taxon>
        <taxon>Bacillati</taxon>
        <taxon>Actinomycetota</taxon>
        <taxon>Actinomycetes</taxon>
        <taxon>Propionibacteriales</taxon>
        <taxon>Kribbellaceae</taxon>
        <taxon>Kribbella</taxon>
    </lineage>
</organism>